<feature type="compositionally biased region" description="Basic and acidic residues" evidence="1">
    <location>
        <begin position="76"/>
        <end position="86"/>
    </location>
</feature>
<gene>
    <name evidence="2" type="ORF">O181_009830</name>
</gene>
<evidence type="ECO:0000313" key="3">
    <source>
        <dbReference type="Proteomes" id="UP000765509"/>
    </source>
</evidence>
<keyword evidence="3" id="KW-1185">Reference proteome</keyword>
<feature type="compositionally biased region" description="Polar residues" evidence="1">
    <location>
        <begin position="122"/>
        <end position="131"/>
    </location>
</feature>
<dbReference type="Proteomes" id="UP000765509">
    <property type="component" value="Unassembled WGS sequence"/>
</dbReference>
<dbReference type="EMBL" id="AVOT02002367">
    <property type="protein sequence ID" value="MBW0470115.1"/>
    <property type="molecule type" value="Genomic_DNA"/>
</dbReference>
<feature type="compositionally biased region" description="Polar residues" evidence="1">
    <location>
        <begin position="93"/>
        <end position="108"/>
    </location>
</feature>
<evidence type="ECO:0000313" key="2">
    <source>
        <dbReference type="EMBL" id="MBW0470115.1"/>
    </source>
</evidence>
<protein>
    <submittedName>
        <fullName evidence="2">Uncharacterized protein</fullName>
    </submittedName>
</protein>
<evidence type="ECO:0000256" key="1">
    <source>
        <dbReference type="SAM" id="MobiDB-lite"/>
    </source>
</evidence>
<comment type="caution">
    <text evidence="2">The sequence shown here is derived from an EMBL/GenBank/DDBJ whole genome shotgun (WGS) entry which is preliminary data.</text>
</comment>
<name>A0A9Q3BSQ3_9BASI</name>
<feature type="compositionally biased region" description="Basic and acidic residues" evidence="1">
    <location>
        <begin position="110"/>
        <end position="121"/>
    </location>
</feature>
<proteinExistence type="predicted"/>
<dbReference type="AlphaFoldDB" id="A0A9Q3BSQ3"/>
<feature type="region of interest" description="Disordered" evidence="1">
    <location>
        <begin position="73"/>
        <end position="147"/>
    </location>
</feature>
<reference evidence="2" key="1">
    <citation type="submission" date="2021-03" db="EMBL/GenBank/DDBJ databases">
        <title>Draft genome sequence of rust myrtle Austropuccinia psidii MF-1, a brazilian biotype.</title>
        <authorList>
            <person name="Quecine M.C."/>
            <person name="Pachon D.M.R."/>
            <person name="Bonatelli M.L."/>
            <person name="Correr F.H."/>
            <person name="Franceschini L.M."/>
            <person name="Leite T.F."/>
            <person name="Margarido G.R.A."/>
            <person name="Almeida C.A."/>
            <person name="Ferrarezi J.A."/>
            <person name="Labate C.A."/>
        </authorList>
    </citation>
    <scope>NUCLEOTIDE SEQUENCE</scope>
    <source>
        <strain evidence="2">MF-1</strain>
    </source>
</reference>
<sequence>MHNSKSHKSNSEGSNGRIYEPIQAVLHGLQGQRLGNVAINAQRNDELLAHMQKVPQRGGNSEILKLMESTIIQKSNKKDKGLEQQKEGGQQGRTTISFYQQATSQTASPRGEEAQEKRNEGSHITQVTGSQEFKRIPWTMSSTCPAP</sequence>
<accession>A0A9Q3BSQ3</accession>
<organism evidence="2 3">
    <name type="scientific">Austropuccinia psidii MF-1</name>
    <dbReference type="NCBI Taxonomy" id="1389203"/>
    <lineage>
        <taxon>Eukaryota</taxon>
        <taxon>Fungi</taxon>
        <taxon>Dikarya</taxon>
        <taxon>Basidiomycota</taxon>
        <taxon>Pucciniomycotina</taxon>
        <taxon>Pucciniomycetes</taxon>
        <taxon>Pucciniales</taxon>
        <taxon>Sphaerophragmiaceae</taxon>
        <taxon>Austropuccinia</taxon>
    </lineage>
</organism>